<dbReference type="PANTHER" id="PTHR43788">
    <property type="entry name" value="DNA2/NAM7 HELICASE FAMILY MEMBER"/>
    <property type="match status" value="1"/>
</dbReference>
<dbReference type="SUPFAM" id="SSF52540">
    <property type="entry name" value="P-loop containing nucleoside triphosphate hydrolases"/>
    <property type="match status" value="1"/>
</dbReference>
<feature type="region of interest" description="Disordered" evidence="6">
    <location>
        <begin position="894"/>
        <end position="949"/>
    </location>
</feature>
<proteinExistence type="inferred from homology"/>
<dbReference type="EC" id="3.6.4.-" evidence="9"/>
<dbReference type="CDD" id="cd18808">
    <property type="entry name" value="SF1_C_Upf1"/>
    <property type="match status" value="1"/>
</dbReference>
<comment type="caution">
    <text evidence="9">The sequence shown here is derived from an EMBL/GenBank/DDBJ whole genome shotgun (WGS) entry which is preliminary data.</text>
</comment>
<evidence type="ECO:0000259" key="7">
    <source>
        <dbReference type="Pfam" id="PF13086"/>
    </source>
</evidence>
<dbReference type="GO" id="GO:0016787">
    <property type="term" value="F:hydrolase activity"/>
    <property type="evidence" value="ECO:0007669"/>
    <property type="project" value="UniProtKB-KW"/>
</dbReference>
<dbReference type="RefSeq" id="WP_376978221.1">
    <property type="nucleotide sequence ID" value="NZ_JBHLSV010000003.1"/>
</dbReference>
<comment type="similarity">
    <text evidence="1">Belongs to the DNA2/NAM7 helicase family.</text>
</comment>
<keyword evidence="10" id="KW-1185">Reference proteome</keyword>
<organism evidence="9 10">
    <name type="scientific">Brachybacterium hainanense</name>
    <dbReference type="NCBI Taxonomy" id="1541174"/>
    <lineage>
        <taxon>Bacteria</taxon>
        <taxon>Bacillati</taxon>
        <taxon>Actinomycetota</taxon>
        <taxon>Actinomycetes</taxon>
        <taxon>Micrococcales</taxon>
        <taxon>Dermabacteraceae</taxon>
        <taxon>Brachybacterium</taxon>
    </lineage>
</organism>
<sequence>MVQARAVAEHFSQVLRRGRLDAVRFAGAERFAAVPRETIATGRLPAEVADSLFAQHDRNQGRGPRGKAEPDAAISVVISLLSVTGASGAFHDGLLLMGATLQRDGRLEPVLEAGSSPWIPAERLSSEALTDREVMVGALRDFWAHVRTRLAAQLSQVETGSGPDGAAGAVEVAQMLLRAVAGTDAAGFAARYGDAGVTIEHETCYVQELDRIDAAKGLLEVYEHLRHAEELPPLVVRTIQGWPGPRMPEEAIHLGEGRHAAARLACGSMSAGRPLTPSQRRAVHGFLIGGEGAVTAVSGPPGTGKTTMLQSVVANLLVRHALEGREAPVIVGTSTNNQAVQNIIESFGSVAPDEPGLLDLRWLPREEDGVAVSAEPMRSLAVNCPSRAKLEEARKRYLVEQKDKSLTYAAYSAEEYLAGARDVFVARAAAFLGRMADPPRLQEWLHEALAEVDALRLRLLDAMHVHGPGSEQFGRACAAAESCEHLRELPGLARLQGCADLEQLDGVLDSTLRHAEFWLAVHCYEARWLGTEDFLGPDDRWKSTPAVMERYWRQAAALTPCFVMTVYQVPRYLERWVKDGERPEFDIGRIDLLIVDEAGQVDTPLALPVLALARSALVVGDEQQLAPVWSIDEETDREMASGVGIGAAPWETELRARGLTCSVPSSLMRAASHASRWSFGDGAPGLLLREHFRCHPDIIGFCNDLLYDGLLEPMRDPAATRIDGPAFRFVDVPSSQDSRQGTSRINRPEAAAVAAWIVGHYAELLDLYRGQEEDPGATVAADALIGVVTPFAAQARVITEEIRSAARAAGPEAGLPGDLAGRITVGTAHRLQGAERPVVLFSAVYGTGSDAAPFIDATPQLMNVAVSRAKDLLVVFAAPNRWARGPVFEVMSAHATRSSRTPDAGLPDAGPPDAEPPGRAADAGSAEPSGRAAPQSSAEDRPLPATAEPVTLSRLLRAWREDATLREEDAGLTAAALNLRLREAGVLTGGPGGWAPSPLAAHLGVQEVERTGADGTAFSSIEYTAAMQEILRAMYRDGRI</sequence>
<evidence type="ECO:0000256" key="4">
    <source>
        <dbReference type="ARBA" id="ARBA00022806"/>
    </source>
</evidence>
<dbReference type="Gene3D" id="3.40.50.300">
    <property type="entry name" value="P-loop containing nucleotide triphosphate hydrolases"/>
    <property type="match status" value="3"/>
</dbReference>
<dbReference type="Pfam" id="PF13086">
    <property type="entry name" value="AAA_11"/>
    <property type="match status" value="1"/>
</dbReference>
<feature type="domain" description="DNA2/NAM7 helicase-like C-terminal" evidence="8">
    <location>
        <begin position="685"/>
        <end position="877"/>
    </location>
</feature>
<evidence type="ECO:0000256" key="5">
    <source>
        <dbReference type="ARBA" id="ARBA00022840"/>
    </source>
</evidence>
<dbReference type="PANTHER" id="PTHR43788:SF8">
    <property type="entry name" value="DNA-BINDING PROTEIN SMUBP-2"/>
    <property type="match status" value="1"/>
</dbReference>
<evidence type="ECO:0000313" key="9">
    <source>
        <dbReference type="EMBL" id="MFC0672998.1"/>
    </source>
</evidence>
<dbReference type="Proteomes" id="UP001589793">
    <property type="component" value="Unassembled WGS sequence"/>
</dbReference>
<protein>
    <submittedName>
        <fullName evidence="9">DEAD/DEAH box helicase</fullName>
        <ecNumber evidence="9">3.6.4.-</ecNumber>
    </submittedName>
</protein>
<keyword evidence="2" id="KW-0547">Nucleotide-binding</keyword>
<evidence type="ECO:0000256" key="6">
    <source>
        <dbReference type="SAM" id="MobiDB-lite"/>
    </source>
</evidence>
<reference evidence="9 10" key="1">
    <citation type="submission" date="2024-09" db="EMBL/GenBank/DDBJ databases">
        <authorList>
            <person name="Sun Q."/>
            <person name="Mori K."/>
        </authorList>
    </citation>
    <scope>NUCLEOTIDE SEQUENCE [LARGE SCALE GENOMIC DNA]</scope>
    <source>
        <strain evidence="9 10">CICC 10874</strain>
    </source>
</reference>
<keyword evidence="3 9" id="KW-0378">Hydrolase</keyword>
<feature type="domain" description="DNA2/NAM7 helicase helicase" evidence="7">
    <location>
        <begin position="276"/>
        <end position="347"/>
    </location>
</feature>
<dbReference type="InterPro" id="IPR050534">
    <property type="entry name" value="Coronavir_polyprotein_1ab"/>
</dbReference>
<dbReference type="InterPro" id="IPR041679">
    <property type="entry name" value="DNA2/NAM7-like_C"/>
</dbReference>
<keyword evidence="4 9" id="KW-0347">Helicase</keyword>
<gene>
    <name evidence="9" type="ORF">ACFFF6_03395</name>
</gene>
<dbReference type="Pfam" id="PF13087">
    <property type="entry name" value="AAA_12"/>
    <property type="match status" value="1"/>
</dbReference>
<evidence type="ECO:0000313" key="10">
    <source>
        <dbReference type="Proteomes" id="UP001589793"/>
    </source>
</evidence>
<dbReference type="InterPro" id="IPR041677">
    <property type="entry name" value="DNA2/NAM7_AAA_11"/>
</dbReference>
<name>A0ABV6RAL6_9MICO</name>
<accession>A0ABV6RAL6</accession>
<evidence type="ECO:0000256" key="2">
    <source>
        <dbReference type="ARBA" id="ARBA00022741"/>
    </source>
</evidence>
<dbReference type="InterPro" id="IPR047187">
    <property type="entry name" value="SF1_C_Upf1"/>
</dbReference>
<dbReference type="EMBL" id="JBHLSV010000003">
    <property type="protein sequence ID" value="MFC0672998.1"/>
    <property type="molecule type" value="Genomic_DNA"/>
</dbReference>
<evidence type="ECO:0000259" key="8">
    <source>
        <dbReference type="Pfam" id="PF13087"/>
    </source>
</evidence>
<dbReference type="InterPro" id="IPR027417">
    <property type="entry name" value="P-loop_NTPase"/>
</dbReference>
<evidence type="ECO:0000256" key="1">
    <source>
        <dbReference type="ARBA" id="ARBA00007913"/>
    </source>
</evidence>
<dbReference type="GO" id="GO:0004386">
    <property type="term" value="F:helicase activity"/>
    <property type="evidence" value="ECO:0007669"/>
    <property type="project" value="UniProtKB-KW"/>
</dbReference>
<keyword evidence="5" id="KW-0067">ATP-binding</keyword>
<evidence type="ECO:0000256" key="3">
    <source>
        <dbReference type="ARBA" id="ARBA00022801"/>
    </source>
</evidence>